<evidence type="ECO:0000313" key="4">
    <source>
        <dbReference type="Ensembl" id="ENSCSAVP00000014775.1"/>
    </source>
</evidence>
<reference evidence="4" key="2">
    <citation type="submission" date="2025-08" db="UniProtKB">
        <authorList>
            <consortium name="Ensembl"/>
        </authorList>
    </citation>
    <scope>IDENTIFICATION</scope>
</reference>
<sequence>MYQYPAPPDLRVEEPLPPGWEMRIDGRTNWPFFIDHNNQVTTWTDPRPQRKQQHNGTKQPRVIPVQHVQPGHQAQFHQHNPMQMPQPQAMMPIPRPNQGLEKERVVPIRVVHESPKEHPYNTQHSMPRPAYQPMPQPVPAQNFAQQQQQQQPPAFQQPPVTHEQPRNPELAPQRQPQQQSPHRASPIRNVPVTKSPQPSTTPPTQSAPTPAKPRTPSPRASPDDHRVVAARKKIADALSDLGSIESEVDQFAGNNKDKTYLKLEHVLTKKLLQLDEVSAAGAPGESDIRAERKAAIKRVQQTLDVLELKSMSNEDS</sequence>
<evidence type="ECO:0000313" key="5">
    <source>
        <dbReference type="Proteomes" id="UP000007875"/>
    </source>
</evidence>
<proteinExistence type="predicted"/>
<dbReference type="Pfam" id="PF02179">
    <property type="entry name" value="BAG"/>
    <property type="match status" value="1"/>
</dbReference>
<protein>
    <recommendedName>
        <fullName evidence="6">WW domain-containing protein</fullName>
    </recommendedName>
</protein>
<keyword evidence="5" id="KW-1185">Reference proteome</keyword>
<dbReference type="AlphaFoldDB" id="H2ZB10"/>
<dbReference type="SMART" id="SM00456">
    <property type="entry name" value="WW"/>
    <property type="match status" value="1"/>
</dbReference>
<dbReference type="Pfam" id="PF00397">
    <property type="entry name" value="WW"/>
    <property type="match status" value="1"/>
</dbReference>
<dbReference type="HOGENOM" id="CLU_708399_0_0_1"/>
<dbReference type="GeneTree" id="ENSGT00940000170175"/>
<dbReference type="Ensembl" id="ENSCSAVT00000014948.1">
    <property type="protein sequence ID" value="ENSCSAVP00000014775.1"/>
    <property type="gene ID" value="ENSCSAVG00000008638.1"/>
</dbReference>
<feature type="domain" description="BAG" evidence="3">
    <location>
        <begin position="230"/>
        <end position="310"/>
    </location>
</feature>
<dbReference type="Gene3D" id="1.20.58.120">
    <property type="entry name" value="BAG domain"/>
    <property type="match status" value="1"/>
</dbReference>
<dbReference type="eggNOG" id="KOG4361">
    <property type="taxonomic scope" value="Eukaryota"/>
</dbReference>
<feature type="domain" description="WW" evidence="2">
    <location>
        <begin position="14"/>
        <end position="48"/>
    </location>
</feature>
<dbReference type="InParanoid" id="H2ZB10"/>
<dbReference type="STRING" id="51511.ENSCSAVP00000014775"/>
<accession>H2ZB10</accession>
<dbReference type="CDD" id="cd00201">
    <property type="entry name" value="WW"/>
    <property type="match status" value="1"/>
</dbReference>
<reference evidence="5" key="1">
    <citation type="submission" date="2003-08" db="EMBL/GenBank/DDBJ databases">
        <authorList>
            <person name="Birren B."/>
            <person name="Nusbaum C."/>
            <person name="Abebe A."/>
            <person name="Abouelleil A."/>
            <person name="Adekoya E."/>
            <person name="Ait-zahra M."/>
            <person name="Allen N."/>
            <person name="Allen T."/>
            <person name="An P."/>
            <person name="Anderson M."/>
            <person name="Anderson S."/>
            <person name="Arachchi H."/>
            <person name="Armbruster J."/>
            <person name="Bachantsang P."/>
            <person name="Baldwin J."/>
            <person name="Barry A."/>
            <person name="Bayul T."/>
            <person name="Blitshsteyn B."/>
            <person name="Bloom T."/>
            <person name="Blye J."/>
            <person name="Boguslavskiy L."/>
            <person name="Borowsky M."/>
            <person name="Boukhgalter B."/>
            <person name="Brunache A."/>
            <person name="Butler J."/>
            <person name="Calixte N."/>
            <person name="Calvo S."/>
            <person name="Camarata J."/>
            <person name="Campo K."/>
            <person name="Chang J."/>
            <person name="Cheshatsang Y."/>
            <person name="Citroen M."/>
            <person name="Collymore A."/>
            <person name="Considine T."/>
            <person name="Cook A."/>
            <person name="Cooke P."/>
            <person name="Corum B."/>
            <person name="Cuomo C."/>
            <person name="David R."/>
            <person name="Dawoe T."/>
            <person name="Degray S."/>
            <person name="Dodge S."/>
            <person name="Dooley K."/>
            <person name="Dorje P."/>
            <person name="Dorjee K."/>
            <person name="Dorris L."/>
            <person name="Duffey N."/>
            <person name="Dupes A."/>
            <person name="Elkins T."/>
            <person name="Engels R."/>
            <person name="Erickson J."/>
            <person name="Farina A."/>
            <person name="Faro S."/>
            <person name="Ferreira P."/>
            <person name="Fischer H."/>
            <person name="Fitzgerald M."/>
            <person name="Foley K."/>
            <person name="Gage D."/>
            <person name="Galagan J."/>
            <person name="Gearin G."/>
            <person name="Gnerre S."/>
            <person name="Gnirke A."/>
            <person name="Goyette A."/>
            <person name="Graham J."/>
            <person name="Grandbois E."/>
            <person name="Gyaltsen K."/>
            <person name="Hafez N."/>
            <person name="Hagopian D."/>
            <person name="Hagos B."/>
            <person name="Hall J."/>
            <person name="Hatcher B."/>
            <person name="Heller A."/>
            <person name="Higgins H."/>
            <person name="Honan T."/>
            <person name="Horn A."/>
            <person name="Houde N."/>
            <person name="Hughes L."/>
            <person name="Hulme W."/>
            <person name="Husby E."/>
            <person name="Iliev I."/>
            <person name="Jaffe D."/>
            <person name="Jones C."/>
            <person name="Kamal M."/>
            <person name="Kamat A."/>
            <person name="Kamvysselis M."/>
            <person name="Karlsson E."/>
            <person name="Kells C."/>
            <person name="Kieu A."/>
            <person name="Kisner P."/>
            <person name="Kodira C."/>
            <person name="Kulbokas E."/>
            <person name="Labutti K."/>
            <person name="Lama D."/>
            <person name="Landers T."/>
            <person name="Leger J."/>
            <person name="Levine S."/>
            <person name="Lewis D."/>
            <person name="Lewis T."/>
            <person name="Lindblad-toh K."/>
            <person name="Liu X."/>
            <person name="Lokyitsang T."/>
            <person name="Lokyitsang Y."/>
            <person name="Lucien O."/>
            <person name="Lui A."/>
            <person name="Ma L.J."/>
            <person name="Mabbitt R."/>
            <person name="Macdonald J."/>
            <person name="Maclean C."/>
            <person name="Major J."/>
            <person name="Manning J."/>
            <person name="Marabella R."/>
            <person name="Maru K."/>
            <person name="Matthews C."/>
            <person name="Mauceli E."/>
            <person name="Mccarthy M."/>
            <person name="Mcdonough S."/>
            <person name="Mcghee T."/>
            <person name="Meldrim J."/>
            <person name="Meneus L."/>
            <person name="Mesirov J."/>
            <person name="Mihalev A."/>
            <person name="Mihova T."/>
            <person name="Mikkelsen T."/>
            <person name="Mlenga V."/>
            <person name="Moru K."/>
            <person name="Mozes J."/>
            <person name="Mulrain L."/>
            <person name="Munson G."/>
            <person name="Naylor J."/>
            <person name="Newes C."/>
            <person name="Nguyen C."/>
            <person name="Nguyen N."/>
            <person name="Nguyen T."/>
            <person name="Nicol R."/>
            <person name="Nielsen C."/>
            <person name="Nizzari M."/>
            <person name="Norbu C."/>
            <person name="Norbu N."/>
            <person name="O'donnell P."/>
            <person name="Okoawo O."/>
            <person name="O'leary S."/>
            <person name="Omotosho B."/>
            <person name="O'neill K."/>
            <person name="Osman S."/>
            <person name="Parker S."/>
            <person name="Perrin D."/>
            <person name="Phunkhang P."/>
            <person name="Piqani B."/>
            <person name="Purcell S."/>
            <person name="Rachupka T."/>
            <person name="Ramasamy U."/>
            <person name="Rameau R."/>
            <person name="Ray V."/>
            <person name="Raymond C."/>
            <person name="Retta R."/>
            <person name="Richardson S."/>
            <person name="Rise C."/>
            <person name="Rodriguez J."/>
            <person name="Rogers J."/>
            <person name="Rogov P."/>
            <person name="Rutman M."/>
            <person name="Schupbach R."/>
            <person name="Seaman C."/>
            <person name="Settipalli S."/>
            <person name="Sharpe T."/>
            <person name="Sheridan J."/>
            <person name="Sherpa N."/>
            <person name="Shi J."/>
            <person name="Smirnov S."/>
            <person name="Smith C."/>
            <person name="Sougnez C."/>
            <person name="Spencer B."/>
            <person name="Stalker J."/>
            <person name="Stange-thomann N."/>
            <person name="Stavropoulos S."/>
            <person name="Stetson K."/>
            <person name="Stone C."/>
            <person name="Stone S."/>
            <person name="Stubbs M."/>
            <person name="Talamas J."/>
            <person name="Tchuinga P."/>
            <person name="Tenzing P."/>
            <person name="Tesfaye S."/>
            <person name="Theodore J."/>
            <person name="Thoulutsang Y."/>
            <person name="Topham K."/>
            <person name="Towey S."/>
            <person name="Tsamla T."/>
            <person name="Tsomo N."/>
            <person name="Vallee D."/>
            <person name="Vassiliev H."/>
            <person name="Venkataraman V."/>
            <person name="Vinson J."/>
            <person name="Vo A."/>
            <person name="Wade C."/>
            <person name="Wang S."/>
            <person name="Wangchuk T."/>
            <person name="Wangdi T."/>
            <person name="Whittaker C."/>
            <person name="Wilkinson J."/>
            <person name="Wu Y."/>
            <person name="Wyman D."/>
            <person name="Yadav S."/>
            <person name="Yang S."/>
            <person name="Yang X."/>
            <person name="Yeager S."/>
            <person name="Yee E."/>
            <person name="Young G."/>
            <person name="Zainoun J."/>
            <person name="Zembeck L."/>
            <person name="Zimmer A."/>
            <person name="Zody M."/>
            <person name="Lander E."/>
        </authorList>
    </citation>
    <scope>NUCLEOTIDE SEQUENCE [LARGE SCALE GENOMIC DNA]</scope>
</reference>
<dbReference type="InterPro" id="IPR001202">
    <property type="entry name" value="WW_dom"/>
</dbReference>
<dbReference type="Proteomes" id="UP000007875">
    <property type="component" value="Unassembled WGS sequence"/>
</dbReference>
<dbReference type="PROSITE" id="PS01159">
    <property type="entry name" value="WW_DOMAIN_1"/>
    <property type="match status" value="1"/>
</dbReference>
<dbReference type="eggNOG" id="KOG0940">
    <property type="taxonomic scope" value="Eukaryota"/>
</dbReference>
<dbReference type="SUPFAM" id="SSF63491">
    <property type="entry name" value="BAG domain"/>
    <property type="match status" value="1"/>
</dbReference>
<evidence type="ECO:0000259" key="3">
    <source>
        <dbReference type="PROSITE" id="PS51035"/>
    </source>
</evidence>
<dbReference type="GO" id="GO:0051087">
    <property type="term" value="F:protein-folding chaperone binding"/>
    <property type="evidence" value="ECO:0007669"/>
    <property type="project" value="InterPro"/>
</dbReference>
<feature type="compositionally biased region" description="Low complexity" evidence="1">
    <location>
        <begin position="139"/>
        <end position="160"/>
    </location>
</feature>
<dbReference type="FunCoup" id="H2ZB10">
    <property type="interactions" value="3"/>
</dbReference>
<organism evidence="4 5">
    <name type="scientific">Ciona savignyi</name>
    <name type="common">Pacific transparent sea squirt</name>
    <dbReference type="NCBI Taxonomy" id="51511"/>
    <lineage>
        <taxon>Eukaryota</taxon>
        <taxon>Metazoa</taxon>
        <taxon>Chordata</taxon>
        <taxon>Tunicata</taxon>
        <taxon>Ascidiacea</taxon>
        <taxon>Phlebobranchia</taxon>
        <taxon>Cionidae</taxon>
        <taxon>Ciona</taxon>
    </lineage>
</organism>
<name>H2ZB10_CIOSA</name>
<evidence type="ECO:0000256" key="1">
    <source>
        <dbReference type="SAM" id="MobiDB-lite"/>
    </source>
</evidence>
<feature type="region of interest" description="Disordered" evidence="1">
    <location>
        <begin position="114"/>
        <end position="226"/>
    </location>
</feature>
<evidence type="ECO:0000259" key="2">
    <source>
        <dbReference type="PROSITE" id="PS50020"/>
    </source>
</evidence>
<dbReference type="SUPFAM" id="SSF51045">
    <property type="entry name" value="WW domain"/>
    <property type="match status" value="1"/>
</dbReference>
<dbReference type="OMA" id="NESAAQC"/>
<dbReference type="InterPro" id="IPR003103">
    <property type="entry name" value="BAG_domain"/>
</dbReference>
<dbReference type="PROSITE" id="PS51035">
    <property type="entry name" value="BAG"/>
    <property type="match status" value="1"/>
</dbReference>
<evidence type="ECO:0008006" key="6">
    <source>
        <dbReference type="Google" id="ProtNLM"/>
    </source>
</evidence>
<dbReference type="PROSITE" id="PS50020">
    <property type="entry name" value="WW_DOMAIN_2"/>
    <property type="match status" value="1"/>
</dbReference>
<dbReference type="Gene3D" id="2.20.70.10">
    <property type="match status" value="1"/>
</dbReference>
<dbReference type="InterPro" id="IPR036020">
    <property type="entry name" value="WW_dom_sf"/>
</dbReference>
<dbReference type="SMART" id="SM00264">
    <property type="entry name" value="BAG"/>
    <property type="match status" value="1"/>
</dbReference>
<reference evidence="4" key="3">
    <citation type="submission" date="2025-09" db="UniProtKB">
        <authorList>
            <consortium name="Ensembl"/>
        </authorList>
    </citation>
    <scope>IDENTIFICATION</scope>
</reference>
<dbReference type="InterPro" id="IPR036533">
    <property type="entry name" value="BAG_dom_sf"/>
</dbReference>
<feature type="compositionally biased region" description="Low complexity" evidence="1">
    <location>
        <begin position="171"/>
        <end position="209"/>
    </location>
</feature>